<evidence type="ECO:0000256" key="2">
    <source>
        <dbReference type="ARBA" id="ARBA00005927"/>
    </source>
</evidence>
<reference evidence="11 12" key="1">
    <citation type="journal article" date="2018" name="Evol. Lett.">
        <title>Horizontal gene cluster transfer increased hallucinogenic mushroom diversity.</title>
        <authorList>
            <person name="Reynolds H.T."/>
            <person name="Vijayakumar V."/>
            <person name="Gluck-Thaler E."/>
            <person name="Korotkin H.B."/>
            <person name="Matheny P.B."/>
            <person name="Slot J.C."/>
        </authorList>
    </citation>
    <scope>NUCLEOTIDE SEQUENCE [LARGE SCALE GENOMIC DNA]</scope>
    <source>
        <strain evidence="11 12">2629</strain>
    </source>
</reference>
<feature type="region of interest" description="Disordered" evidence="8">
    <location>
        <begin position="1251"/>
        <end position="1345"/>
    </location>
</feature>
<dbReference type="GO" id="GO:0016192">
    <property type="term" value="P:vesicle-mediated transport"/>
    <property type="evidence" value="ECO:0007669"/>
    <property type="project" value="UniProtKB-KW"/>
</dbReference>
<feature type="compositionally biased region" description="Polar residues" evidence="8">
    <location>
        <begin position="278"/>
        <end position="295"/>
    </location>
</feature>
<evidence type="ECO:0000256" key="1">
    <source>
        <dbReference type="ARBA" id="ARBA00004397"/>
    </source>
</evidence>
<feature type="compositionally biased region" description="Polar residues" evidence="8">
    <location>
        <begin position="25"/>
        <end position="73"/>
    </location>
</feature>
<evidence type="ECO:0000256" key="3">
    <source>
        <dbReference type="ARBA" id="ARBA00022448"/>
    </source>
</evidence>
<feature type="region of interest" description="Disordered" evidence="8">
    <location>
        <begin position="1364"/>
        <end position="1481"/>
    </location>
</feature>
<feature type="compositionally biased region" description="Low complexity" evidence="8">
    <location>
        <begin position="252"/>
        <end position="269"/>
    </location>
</feature>
<dbReference type="GO" id="GO:0015031">
    <property type="term" value="P:protein transport"/>
    <property type="evidence" value="ECO:0007669"/>
    <property type="project" value="UniProtKB-KW"/>
</dbReference>
<feature type="region of interest" description="Disordered" evidence="8">
    <location>
        <begin position="1"/>
        <end position="316"/>
    </location>
</feature>
<dbReference type="PANTHER" id="PTHR13402">
    <property type="entry name" value="RGPR-RELATED"/>
    <property type="match status" value="1"/>
</dbReference>
<keyword evidence="7" id="KW-0653">Protein transport</keyword>
<protein>
    <recommendedName>
        <fullName evidence="7">Protein transport protein sec16</fullName>
    </recommendedName>
</protein>
<keyword evidence="7" id="KW-0472">Membrane</keyword>
<feature type="compositionally biased region" description="Polar residues" evidence="8">
    <location>
        <begin position="441"/>
        <end position="464"/>
    </location>
</feature>
<feature type="compositionally biased region" description="Pro residues" evidence="8">
    <location>
        <begin position="1375"/>
        <end position="1384"/>
    </location>
</feature>
<dbReference type="GO" id="GO:0007030">
    <property type="term" value="P:Golgi organization"/>
    <property type="evidence" value="ECO:0007669"/>
    <property type="project" value="TreeGrafter"/>
</dbReference>
<comment type="function">
    <text evidence="6 7">Involved in the initiation of assembly of the COPII coat required for the formation of transport vesicles from the endoplasmic reticulum (ER) and the selection of cargo molecules. Also involved in autophagy.</text>
</comment>
<comment type="subcellular location">
    <subcellularLocation>
        <location evidence="1">Endoplasmic reticulum membrane</location>
        <topology evidence="1">Peripheral membrane protein</topology>
        <orientation evidence="1">Cytoplasmic side</orientation>
    </subcellularLocation>
</comment>
<keyword evidence="5 7" id="KW-0931">ER-Golgi transport</keyword>
<feature type="region of interest" description="Disordered" evidence="8">
    <location>
        <begin position="377"/>
        <end position="526"/>
    </location>
</feature>
<dbReference type="EMBL" id="NHTK01000155">
    <property type="protein sequence ID" value="PPR08071.1"/>
    <property type="molecule type" value="Genomic_DNA"/>
</dbReference>
<keyword evidence="3 7" id="KW-0813">Transport</keyword>
<feature type="compositionally biased region" description="Basic and acidic residues" evidence="8">
    <location>
        <begin position="503"/>
        <end position="515"/>
    </location>
</feature>
<dbReference type="InterPro" id="IPR024298">
    <property type="entry name" value="Sec16_Sec23-bd"/>
</dbReference>
<feature type="compositionally biased region" description="Polar residues" evidence="8">
    <location>
        <begin position="302"/>
        <end position="316"/>
    </location>
</feature>
<name>A0A409YYI5_9AGAR</name>
<accession>A0A409YYI5</accession>
<comment type="caution">
    <text evidence="11">The sequence shown here is derived from an EMBL/GenBank/DDBJ whole genome shotgun (WGS) entry which is preliminary data.</text>
</comment>
<dbReference type="GO" id="GO:0070973">
    <property type="term" value="P:protein localization to endoplasmic reticulum exit site"/>
    <property type="evidence" value="ECO:0007669"/>
    <property type="project" value="TreeGrafter"/>
</dbReference>
<dbReference type="STRING" id="181874.A0A409YYI5"/>
<evidence type="ECO:0000256" key="6">
    <source>
        <dbReference type="ARBA" id="ARBA00024687"/>
    </source>
</evidence>
<dbReference type="FunCoup" id="A0A409YYI5">
    <property type="interactions" value="41"/>
</dbReference>
<feature type="domain" description="Sec16 Sec23-binding" evidence="9">
    <location>
        <begin position="738"/>
        <end position="1065"/>
    </location>
</feature>
<keyword evidence="4 7" id="KW-0256">Endoplasmic reticulum</keyword>
<dbReference type="PANTHER" id="PTHR13402:SF6">
    <property type="entry name" value="SECRETORY 16, ISOFORM I"/>
    <property type="match status" value="1"/>
</dbReference>
<evidence type="ECO:0000313" key="12">
    <source>
        <dbReference type="Proteomes" id="UP000284842"/>
    </source>
</evidence>
<dbReference type="GO" id="GO:0006914">
    <property type="term" value="P:autophagy"/>
    <property type="evidence" value="ECO:0007669"/>
    <property type="project" value="UniProtKB-KW"/>
</dbReference>
<feature type="compositionally biased region" description="Pro residues" evidence="8">
    <location>
        <begin position="1396"/>
        <end position="1407"/>
    </location>
</feature>
<evidence type="ECO:0000259" key="10">
    <source>
        <dbReference type="Pfam" id="PF12932"/>
    </source>
</evidence>
<gene>
    <name evidence="11" type="ORF">CVT24_010532</name>
</gene>
<comment type="similarity">
    <text evidence="2 7">Belongs to the SEC16 family.</text>
</comment>
<evidence type="ECO:0000256" key="8">
    <source>
        <dbReference type="SAM" id="MobiDB-lite"/>
    </source>
</evidence>
<dbReference type="InParanoid" id="A0A409YYI5"/>
<dbReference type="Pfam" id="PF12932">
    <property type="entry name" value="Sec16"/>
    <property type="match status" value="1"/>
</dbReference>
<feature type="compositionally biased region" description="Low complexity" evidence="8">
    <location>
        <begin position="106"/>
        <end position="131"/>
    </location>
</feature>
<feature type="compositionally biased region" description="Polar residues" evidence="8">
    <location>
        <begin position="1134"/>
        <end position="1149"/>
    </location>
</feature>
<evidence type="ECO:0000256" key="4">
    <source>
        <dbReference type="ARBA" id="ARBA00022824"/>
    </source>
</evidence>
<feature type="compositionally biased region" description="Low complexity" evidence="8">
    <location>
        <begin position="1431"/>
        <end position="1444"/>
    </location>
</feature>
<organism evidence="11 12">
    <name type="scientific">Panaeolus cyanescens</name>
    <dbReference type="NCBI Taxonomy" id="181874"/>
    <lineage>
        <taxon>Eukaryota</taxon>
        <taxon>Fungi</taxon>
        <taxon>Dikarya</taxon>
        <taxon>Basidiomycota</taxon>
        <taxon>Agaricomycotina</taxon>
        <taxon>Agaricomycetes</taxon>
        <taxon>Agaricomycetidae</taxon>
        <taxon>Agaricales</taxon>
        <taxon>Agaricineae</taxon>
        <taxon>Galeropsidaceae</taxon>
        <taxon>Panaeolus</taxon>
    </lineage>
</organism>
<evidence type="ECO:0000256" key="5">
    <source>
        <dbReference type="ARBA" id="ARBA00022892"/>
    </source>
</evidence>
<dbReference type="Gene3D" id="1.25.40.1030">
    <property type="match status" value="1"/>
</dbReference>
<feature type="compositionally biased region" description="Low complexity" evidence="8">
    <location>
        <begin position="1385"/>
        <end position="1395"/>
    </location>
</feature>
<dbReference type="OrthoDB" id="8918678at2759"/>
<feature type="compositionally biased region" description="Polar residues" evidence="8">
    <location>
        <begin position="159"/>
        <end position="184"/>
    </location>
</feature>
<feature type="domain" description="Sec16 central conserved" evidence="10">
    <location>
        <begin position="547"/>
        <end position="679"/>
    </location>
</feature>
<dbReference type="GO" id="GO:0005789">
    <property type="term" value="C:endoplasmic reticulum membrane"/>
    <property type="evidence" value="ECO:0007669"/>
    <property type="project" value="UniProtKB-SubCell"/>
</dbReference>
<feature type="compositionally biased region" description="Polar residues" evidence="8">
    <location>
        <begin position="392"/>
        <end position="408"/>
    </location>
</feature>
<feature type="compositionally biased region" description="Polar residues" evidence="8">
    <location>
        <begin position="91"/>
        <end position="105"/>
    </location>
</feature>
<feature type="region of interest" description="Disordered" evidence="8">
    <location>
        <begin position="328"/>
        <end position="363"/>
    </location>
</feature>
<feature type="region of interest" description="Disordered" evidence="8">
    <location>
        <begin position="1094"/>
        <end position="1215"/>
    </location>
</feature>
<feature type="compositionally biased region" description="Low complexity" evidence="8">
    <location>
        <begin position="74"/>
        <end position="86"/>
    </location>
</feature>
<evidence type="ECO:0000259" key="9">
    <source>
        <dbReference type="Pfam" id="PF12931"/>
    </source>
</evidence>
<feature type="compositionally biased region" description="Pro residues" evidence="8">
    <location>
        <begin position="188"/>
        <end position="198"/>
    </location>
</feature>
<evidence type="ECO:0000313" key="11">
    <source>
        <dbReference type="EMBL" id="PPR08071.1"/>
    </source>
</evidence>
<feature type="compositionally biased region" description="Basic and acidic residues" evidence="8">
    <location>
        <begin position="422"/>
        <end position="435"/>
    </location>
</feature>
<dbReference type="CDD" id="cd09233">
    <property type="entry name" value="ACE1-Sec16-like"/>
    <property type="match status" value="1"/>
</dbReference>
<dbReference type="Pfam" id="PF12931">
    <property type="entry name" value="TPR_Sec16"/>
    <property type="match status" value="1"/>
</dbReference>
<keyword evidence="12" id="KW-1185">Reference proteome</keyword>
<proteinExistence type="inferred from homology"/>
<dbReference type="GO" id="GO:0012507">
    <property type="term" value="C:ER to Golgi transport vesicle membrane"/>
    <property type="evidence" value="ECO:0007669"/>
    <property type="project" value="TreeGrafter"/>
</dbReference>
<evidence type="ECO:0000256" key="7">
    <source>
        <dbReference type="RuleBase" id="RU364101"/>
    </source>
</evidence>
<dbReference type="GO" id="GO:0070971">
    <property type="term" value="C:endoplasmic reticulum exit site"/>
    <property type="evidence" value="ECO:0007669"/>
    <property type="project" value="UniProtKB-ARBA"/>
</dbReference>
<dbReference type="Proteomes" id="UP000284842">
    <property type="component" value="Unassembled WGS sequence"/>
</dbReference>
<sequence length="1481" mass="157310">MSGVEAAASLFGGTDSEDRDLFATLGSTSDSASPENDDNNLFNSSSHFLQDQNDFFDSTPQSQETSQPLNNYQNTNSSTVTSAASTYDPYWSQQSTHPTSSVQNAYTPSSYSTPTTQYPSYNPSSYAPPTSQSYAQPPIVSPATTAQPPVRSPYDPPASQYQSAARYGTSSYDYPANVANTPSNYPAPKAPPAAPAVAPPASLNRPKISNAYDPPFLPSTSSRKAGRSVPAAHNIYAQQQTPTPLPPPPPQRQYSQTYAPPHNAPIANNPIPPERPPSQNYSARYSPIQTSTHAIQSPYDVKTSTHPPSLNGQHISNNQDIFADIHAQYHPAEPELGDAVSNGHGGAVDEPASSCEQIRPPSVPLPAAQAEAVNLSPSLVPLPYSPPMPQTDLYNQAASSNRVDQVQNYAPPPPHASQQSPPKKDPSAREVKESYVPKLPYNTNNYIPRTSSPLSLYSGTSQLEQKPVSAPSHLNGVRASPYDPPPRSTIGSTSPYVPPTHSKTLDAGRPPRLDQTRLNPPPTVPAYAPSPSLLGTNDPLSRTSAHAPIITFGFGGKVVTCFHRMAGMNAGFDVALSSRPSSEIKVYTLHKLLPESVLHNASSFPGPLVADPGASSLSLVRVNQATQAKAKKAALITYLTGRALEIEQGLGYLSVGDRQRAEGKRTLINLLKIMIENDGKLLGTIASDLAIRQALVPRLESVPALQDGMSLQASHRTSSVDERPISTTILRASALDKIEEFLLQGERRQAYHYAADEKLWAHALIIASSIDKESWKEVVSEFLRSELTSSHGANSAHQPGRESLKVAYSLFSGQGAAAVQELSSPTLLQKATLRPPVTLAPSVTPRTPNFSNLAPPAPQVSEESLQSWAETAAMLISSPLSQEASAALTALGDQLMGHNFVEAAHSCYLLSPQTSLVGGLGSPNTRITLLGAKYPGDAMRDSDTIILSEIWEFALSLASPAKGQDAFHGLAHLQAYRLLRAAWLAEIGEVQLAGRYCEAITASITQNSPYTTFSLMHHLQGLQQQLSGVFHDKSGSWIGGKLTKPSLDSISGWIEGRFTKLVTGDADSPSSEVDVAKPTEQTFAGPFAHYSTISSTVPSARSSPQPRPPQQPPQRTSSAMATPSYYAPPAPVERSSSALGYMGQKSSPTLHAPFSHTAANGHGNGHGNGYASHGYGNGVPAPIDTTAAKSDPNEPADTETPVQTGGWWESAGFHDTSKTPTAATFVKLDEAPVAESADGFISLMDEHPMSFGASPSPVASNYSYKGRQDSVEEDEEDLGFGNSKPKPKVETETEASGNGANSSGKPSPAPSSPVEKPAAAQPANTGGWLSRWWKGGGETSSGPVKASLGEESAFYYDKEQKRWVNKKAGADDTPKPTPPPPPSRPQTASPGFSGPKAPPAAGPPPPRSSSAIDLSTEPPTKVPMRIRSNLAPPTESAPSTPTGTRHVGDGPPPSRPRSQASKRSVRSRYVDVFQQEGNGSS</sequence>
<feature type="compositionally biased region" description="Basic and acidic residues" evidence="8">
    <location>
        <begin position="1364"/>
        <end position="1374"/>
    </location>
</feature>
<keyword evidence="7" id="KW-0072">Autophagy</keyword>
<dbReference type="InterPro" id="IPR024340">
    <property type="entry name" value="Sec16_CCD"/>
</dbReference>